<name>A0ABR8BM31_9NOSO</name>
<keyword evidence="2" id="KW-1185">Reference proteome</keyword>
<evidence type="ECO:0000313" key="1">
    <source>
        <dbReference type="EMBL" id="MBD2255006.1"/>
    </source>
</evidence>
<dbReference type="Gene3D" id="2.30.130.30">
    <property type="entry name" value="Hypothetical protein"/>
    <property type="match status" value="1"/>
</dbReference>
<dbReference type="RefSeq" id="WP_190571595.1">
    <property type="nucleotide sequence ID" value="NZ_JACJQL010000074.1"/>
</dbReference>
<proteinExistence type="predicted"/>
<sequence>MIQNTTVEQKWEECTEEDDENIRILPEQMPDDIRCMTTHLPYAWEIILGIKETEARGKRTDYRGWVLIQAGLSQDSDNEFDDPESELKQYGIDRNSQRGVIIGVAYLYDCQLWTSQDGRFSVWEYYFDARVELPTPVPIKGKQPPLWKANGAEERAKFELAWQQALLALEEE</sequence>
<reference evidence="1 2" key="1">
    <citation type="journal article" date="2020" name="ISME J.">
        <title>Comparative genomics reveals insights into cyanobacterial evolution and habitat adaptation.</title>
        <authorList>
            <person name="Chen M.Y."/>
            <person name="Teng W.K."/>
            <person name="Zhao L."/>
            <person name="Hu C.X."/>
            <person name="Zhou Y.K."/>
            <person name="Han B.P."/>
            <person name="Song L.R."/>
            <person name="Shu W.S."/>
        </authorList>
    </citation>
    <scope>NUCLEOTIDE SEQUENCE [LARGE SCALE GENOMIC DNA]</scope>
    <source>
        <strain evidence="1 2">FACHB-3921</strain>
    </source>
</reference>
<dbReference type="EMBL" id="JACJQL010000074">
    <property type="protein sequence ID" value="MBD2255006.1"/>
    <property type="molecule type" value="Genomic_DNA"/>
</dbReference>
<comment type="caution">
    <text evidence="1">The sequence shown here is derived from an EMBL/GenBank/DDBJ whole genome shotgun (WGS) entry which is preliminary data.</text>
</comment>
<evidence type="ECO:0000313" key="2">
    <source>
        <dbReference type="Proteomes" id="UP000621307"/>
    </source>
</evidence>
<dbReference type="SUPFAM" id="SSF88697">
    <property type="entry name" value="PUA domain-like"/>
    <property type="match status" value="1"/>
</dbReference>
<protein>
    <submittedName>
        <fullName evidence="1">Uncharacterized protein</fullName>
    </submittedName>
</protein>
<dbReference type="Proteomes" id="UP000621307">
    <property type="component" value="Unassembled WGS sequence"/>
</dbReference>
<organism evidence="1 2">
    <name type="scientific">Nostoc parmelioides FACHB-3921</name>
    <dbReference type="NCBI Taxonomy" id="2692909"/>
    <lineage>
        <taxon>Bacteria</taxon>
        <taxon>Bacillati</taxon>
        <taxon>Cyanobacteriota</taxon>
        <taxon>Cyanophyceae</taxon>
        <taxon>Nostocales</taxon>
        <taxon>Nostocaceae</taxon>
        <taxon>Nostoc</taxon>
    </lineage>
</organism>
<gene>
    <name evidence="1" type="ORF">H6G14_27665</name>
</gene>
<accession>A0ABR8BM31</accession>
<dbReference type="InterPro" id="IPR015947">
    <property type="entry name" value="PUA-like_sf"/>
</dbReference>